<evidence type="ECO:0000313" key="8">
    <source>
        <dbReference type="EMBL" id="MBU5625483.1"/>
    </source>
</evidence>
<keyword evidence="3 6" id="KW-0812">Transmembrane</keyword>
<keyword evidence="9" id="KW-1185">Reference proteome</keyword>
<gene>
    <name evidence="8" type="ORF">KQI82_00855</name>
</gene>
<comment type="similarity">
    <text evidence="6">Belongs to the binding-protein-dependent transport system permease family.</text>
</comment>
<dbReference type="PROSITE" id="PS50928">
    <property type="entry name" value="ABC_TM1"/>
    <property type="match status" value="1"/>
</dbReference>
<dbReference type="InterPro" id="IPR025966">
    <property type="entry name" value="OppC_N"/>
</dbReference>
<dbReference type="InterPro" id="IPR050366">
    <property type="entry name" value="BP-dependent_transpt_permease"/>
</dbReference>
<dbReference type="Pfam" id="PF12911">
    <property type="entry name" value="OppC_N"/>
    <property type="match status" value="1"/>
</dbReference>
<keyword evidence="5 6" id="KW-0472">Membrane</keyword>
<keyword evidence="2 6" id="KW-0813">Transport</keyword>
<name>A0ABS6F5Y0_9FIRM</name>
<reference evidence="8 9" key="1">
    <citation type="submission" date="2021-06" db="EMBL/GenBank/DDBJ databases">
        <authorList>
            <person name="Sun Q."/>
            <person name="Li D."/>
        </authorList>
    </citation>
    <scope>NUCLEOTIDE SEQUENCE [LARGE SCALE GENOMIC DNA]</scope>
    <source>
        <strain evidence="8 9">MSJ-2</strain>
    </source>
</reference>
<evidence type="ECO:0000256" key="1">
    <source>
        <dbReference type="ARBA" id="ARBA00004651"/>
    </source>
</evidence>
<comment type="caution">
    <text evidence="8">The sequence shown here is derived from an EMBL/GenBank/DDBJ whole genome shotgun (WGS) entry which is preliminary data.</text>
</comment>
<evidence type="ECO:0000256" key="6">
    <source>
        <dbReference type="RuleBase" id="RU363032"/>
    </source>
</evidence>
<dbReference type="InterPro" id="IPR000515">
    <property type="entry name" value="MetI-like"/>
</dbReference>
<evidence type="ECO:0000256" key="3">
    <source>
        <dbReference type="ARBA" id="ARBA00022692"/>
    </source>
</evidence>
<protein>
    <submittedName>
        <fullName evidence="8">ABC transporter permease</fullName>
    </submittedName>
</protein>
<feature type="domain" description="ABC transmembrane type-1" evidence="7">
    <location>
        <begin position="85"/>
        <end position="274"/>
    </location>
</feature>
<evidence type="ECO:0000313" key="9">
    <source>
        <dbReference type="Proteomes" id="UP000787672"/>
    </source>
</evidence>
<dbReference type="PANTHER" id="PTHR43386:SF1">
    <property type="entry name" value="D,D-DIPEPTIDE TRANSPORT SYSTEM PERMEASE PROTEIN DDPC-RELATED"/>
    <property type="match status" value="1"/>
</dbReference>
<dbReference type="RefSeq" id="WP_216557372.1">
    <property type="nucleotide sequence ID" value="NZ_JAHLQN010000001.1"/>
</dbReference>
<accession>A0ABS6F5Y0</accession>
<evidence type="ECO:0000259" key="7">
    <source>
        <dbReference type="PROSITE" id="PS50928"/>
    </source>
</evidence>
<feature type="transmembrane region" description="Helical" evidence="6">
    <location>
        <begin position="87"/>
        <end position="113"/>
    </location>
</feature>
<organism evidence="8 9">
    <name type="scientific">Dysosmobacter acutus</name>
    <dbReference type="NCBI Taxonomy" id="2841504"/>
    <lineage>
        <taxon>Bacteria</taxon>
        <taxon>Bacillati</taxon>
        <taxon>Bacillota</taxon>
        <taxon>Clostridia</taxon>
        <taxon>Eubacteriales</taxon>
        <taxon>Oscillospiraceae</taxon>
        <taxon>Dysosmobacter</taxon>
    </lineage>
</organism>
<comment type="subcellular location">
    <subcellularLocation>
        <location evidence="1 6">Cell membrane</location>
        <topology evidence="1 6">Multi-pass membrane protein</topology>
    </subcellularLocation>
</comment>
<evidence type="ECO:0000256" key="5">
    <source>
        <dbReference type="ARBA" id="ARBA00023136"/>
    </source>
</evidence>
<keyword evidence="4 6" id="KW-1133">Transmembrane helix</keyword>
<feature type="transmembrane region" description="Helical" evidence="6">
    <location>
        <begin position="206"/>
        <end position="231"/>
    </location>
</feature>
<dbReference type="EMBL" id="JAHLQN010000001">
    <property type="protein sequence ID" value="MBU5625483.1"/>
    <property type="molecule type" value="Genomic_DNA"/>
</dbReference>
<proteinExistence type="inferred from homology"/>
<dbReference type="CDD" id="cd06261">
    <property type="entry name" value="TM_PBP2"/>
    <property type="match status" value="1"/>
</dbReference>
<feature type="transmembrane region" description="Helical" evidence="6">
    <location>
        <begin position="251"/>
        <end position="274"/>
    </location>
</feature>
<dbReference type="Proteomes" id="UP000787672">
    <property type="component" value="Unassembled WGS sequence"/>
</dbReference>
<sequence>MTTIKKRSRFGSIWFRFKKSKSAMFGLFLMAALVLIACSADLICDYEDQAIEQKMEERLLSPSADHWFGTDQYGRDLFARVVFGARLSLFVGVVTILISLTAGTLIGAVAGFYGGKIDNILMRIMDIFLAIPQTLMAISIVAALGGGLFNLLIALSISMIPGFSRIVRASILTIKDQEFVEAAKACGTRDSRIILKHIIPNAIGPIIVQATLNMASTILSIAALSFIGLGVQAPTPEWGSILAEGKTQMRYHPYLVIIPGIAIVLSVMGLNLIGDGLRDALDPRLKN</sequence>
<evidence type="ECO:0000256" key="2">
    <source>
        <dbReference type="ARBA" id="ARBA00022448"/>
    </source>
</evidence>
<evidence type="ECO:0000256" key="4">
    <source>
        <dbReference type="ARBA" id="ARBA00022989"/>
    </source>
</evidence>
<dbReference type="Pfam" id="PF00528">
    <property type="entry name" value="BPD_transp_1"/>
    <property type="match status" value="1"/>
</dbReference>
<dbReference type="PANTHER" id="PTHR43386">
    <property type="entry name" value="OLIGOPEPTIDE TRANSPORT SYSTEM PERMEASE PROTEIN APPC"/>
    <property type="match status" value="1"/>
</dbReference>